<dbReference type="GO" id="GO:0004930">
    <property type="term" value="F:G protein-coupled receptor activity"/>
    <property type="evidence" value="ECO:0007669"/>
    <property type="project" value="InterPro"/>
</dbReference>
<feature type="compositionally biased region" description="Basic and acidic residues" evidence="6">
    <location>
        <begin position="199"/>
        <end position="210"/>
    </location>
</feature>
<evidence type="ECO:0000313" key="10">
    <source>
        <dbReference type="WBParaSite" id="jg8602"/>
    </source>
</evidence>
<keyword evidence="2" id="KW-1003">Cell membrane</keyword>
<reference evidence="10" key="1">
    <citation type="submission" date="2022-11" db="UniProtKB">
        <authorList>
            <consortium name="WormBaseParasite"/>
        </authorList>
    </citation>
    <scope>IDENTIFICATION</scope>
</reference>
<feature type="region of interest" description="Disordered" evidence="6">
    <location>
        <begin position="177"/>
        <end position="210"/>
    </location>
</feature>
<comment type="subcellular location">
    <subcellularLocation>
        <location evidence="1">Cell membrane</location>
        <topology evidence="1">Multi-pass membrane protein</topology>
    </subcellularLocation>
</comment>
<evidence type="ECO:0000256" key="1">
    <source>
        <dbReference type="ARBA" id="ARBA00004651"/>
    </source>
</evidence>
<dbReference type="SUPFAM" id="SSF81321">
    <property type="entry name" value="Family A G protein-coupled receptor-like"/>
    <property type="match status" value="1"/>
</dbReference>
<protein>
    <submittedName>
        <fullName evidence="10">G-protein coupled receptors family 1 profile domain-containing protein</fullName>
    </submittedName>
</protein>
<evidence type="ECO:0000256" key="2">
    <source>
        <dbReference type="ARBA" id="ARBA00022475"/>
    </source>
</evidence>
<feature type="compositionally biased region" description="Polar residues" evidence="6">
    <location>
        <begin position="327"/>
        <end position="336"/>
    </location>
</feature>
<dbReference type="InterPro" id="IPR000276">
    <property type="entry name" value="GPCR_Rhodpsn"/>
</dbReference>
<name>A0A915EQ32_9BILA</name>
<dbReference type="PANTHER" id="PTHR22750">
    <property type="entry name" value="G-PROTEIN COUPLED RECEPTOR"/>
    <property type="match status" value="1"/>
</dbReference>
<accession>A0A915EQ32</accession>
<evidence type="ECO:0000313" key="9">
    <source>
        <dbReference type="Proteomes" id="UP000887574"/>
    </source>
</evidence>
<keyword evidence="4 7" id="KW-1133">Transmembrane helix</keyword>
<dbReference type="Proteomes" id="UP000887574">
    <property type="component" value="Unplaced"/>
</dbReference>
<dbReference type="AlphaFoldDB" id="A0A915EQ32"/>
<feature type="region of interest" description="Disordered" evidence="6">
    <location>
        <begin position="313"/>
        <end position="336"/>
    </location>
</feature>
<evidence type="ECO:0000256" key="7">
    <source>
        <dbReference type="SAM" id="Phobius"/>
    </source>
</evidence>
<feature type="transmembrane region" description="Helical" evidence="7">
    <location>
        <begin position="66"/>
        <end position="87"/>
    </location>
</feature>
<organism evidence="9 10">
    <name type="scientific">Ditylenchus dipsaci</name>
    <dbReference type="NCBI Taxonomy" id="166011"/>
    <lineage>
        <taxon>Eukaryota</taxon>
        <taxon>Metazoa</taxon>
        <taxon>Ecdysozoa</taxon>
        <taxon>Nematoda</taxon>
        <taxon>Chromadorea</taxon>
        <taxon>Rhabditida</taxon>
        <taxon>Tylenchina</taxon>
        <taxon>Tylenchomorpha</taxon>
        <taxon>Sphaerularioidea</taxon>
        <taxon>Anguinidae</taxon>
        <taxon>Anguininae</taxon>
        <taxon>Ditylenchus</taxon>
    </lineage>
</organism>
<dbReference type="Gene3D" id="1.20.1070.10">
    <property type="entry name" value="Rhodopsin 7-helix transmembrane proteins"/>
    <property type="match status" value="1"/>
</dbReference>
<keyword evidence="5 7" id="KW-0472">Membrane</keyword>
<dbReference type="PROSITE" id="PS50262">
    <property type="entry name" value="G_PROTEIN_RECEP_F1_2"/>
    <property type="match status" value="1"/>
</dbReference>
<feature type="transmembrane region" description="Helical" evidence="7">
    <location>
        <begin position="99"/>
        <end position="120"/>
    </location>
</feature>
<dbReference type="PRINTS" id="PR00237">
    <property type="entry name" value="GPCRRHODOPSN"/>
</dbReference>
<feature type="domain" description="G-protein coupled receptors family 1 profile" evidence="8">
    <location>
        <begin position="1"/>
        <end position="237"/>
    </location>
</feature>
<evidence type="ECO:0000256" key="6">
    <source>
        <dbReference type="SAM" id="MobiDB-lite"/>
    </source>
</evidence>
<keyword evidence="3 7" id="KW-0812">Transmembrane</keyword>
<dbReference type="InterPro" id="IPR017452">
    <property type="entry name" value="GPCR_Rhodpsn_7TM"/>
</dbReference>
<feature type="transmembrane region" description="Helical" evidence="7">
    <location>
        <begin position="17"/>
        <end position="40"/>
    </location>
</feature>
<feature type="compositionally biased region" description="Polar residues" evidence="6">
    <location>
        <begin position="184"/>
        <end position="198"/>
    </location>
</feature>
<sequence length="336" mass="37912">MVVILALRATKVRNATVTLILSLTISDIWTSCIVAFSLLYNSYLPTVKGTDVNPCFSLTLEMCRTGGLITGTLHLLLISIHHYIGIVRPYSDKNQLRIIAKYLCTLAWITPLLVLLILASSFPSQGYWNCTNVKFYHSRVFRLSVSCLLITIFLLITTCYIRLLWILRQQPSLDDQQQQKPKASSGTSNSRAKLQHQLTNKEKGESSERRVARENKTVWTTILICSSFFLGWAPATIHFTITCDTCDLLKDLCFILGKSIVNPLIYSIRIPEVKKEIRLMTRMFSQCVHRVLLCRQNSGGKSSLSGALNTKQTRVLDSASEDESRPLKNSTYPSNL</sequence>
<evidence type="ECO:0000256" key="4">
    <source>
        <dbReference type="ARBA" id="ARBA00022989"/>
    </source>
</evidence>
<feature type="transmembrane region" description="Helical" evidence="7">
    <location>
        <begin position="140"/>
        <end position="163"/>
    </location>
</feature>
<proteinExistence type="predicted"/>
<feature type="transmembrane region" description="Helical" evidence="7">
    <location>
        <begin position="218"/>
        <end position="241"/>
    </location>
</feature>
<evidence type="ECO:0000256" key="3">
    <source>
        <dbReference type="ARBA" id="ARBA00022692"/>
    </source>
</evidence>
<dbReference type="Pfam" id="PF00001">
    <property type="entry name" value="7tm_1"/>
    <property type="match status" value="1"/>
</dbReference>
<dbReference type="WBParaSite" id="jg8602">
    <property type="protein sequence ID" value="jg8602"/>
    <property type="gene ID" value="jg8602"/>
</dbReference>
<dbReference type="GO" id="GO:0005886">
    <property type="term" value="C:plasma membrane"/>
    <property type="evidence" value="ECO:0007669"/>
    <property type="project" value="UniProtKB-SubCell"/>
</dbReference>
<evidence type="ECO:0000259" key="8">
    <source>
        <dbReference type="PROSITE" id="PS50262"/>
    </source>
</evidence>
<evidence type="ECO:0000256" key="5">
    <source>
        <dbReference type="ARBA" id="ARBA00023136"/>
    </source>
</evidence>
<dbReference type="CDD" id="cd00637">
    <property type="entry name" value="7tm_classA_rhodopsin-like"/>
    <property type="match status" value="1"/>
</dbReference>
<keyword evidence="9" id="KW-1185">Reference proteome</keyword>